<organism evidence="1 2">
    <name type="scientific">Clostridium perfringens</name>
    <dbReference type="NCBI Taxonomy" id="1502"/>
    <lineage>
        <taxon>Bacteria</taxon>
        <taxon>Bacillati</taxon>
        <taxon>Bacillota</taxon>
        <taxon>Clostridia</taxon>
        <taxon>Eubacteriales</taxon>
        <taxon>Clostridiaceae</taxon>
        <taxon>Clostridium</taxon>
    </lineage>
</organism>
<dbReference type="InterPro" id="IPR012349">
    <property type="entry name" value="Split_barrel_FMN-bd"/>
</dbReference>
<reference evidence="1" key="1">
    <citation type="submission" date="2019-11" db="EMBL/GenBank/DDBJ databases">
        <title>Characterization of Clostridium perfringens isolates from swine manure treated agricultural soils.</title>
        <authorList>
            <person name="Wushke S.T."/>
        </authorList>
    </citation>
    <scope>NUCLEOTIDE SEQUENCE</scope>
    <source>
        <strain evidence="1">X62</strain>
    </source>
</reference>
<comment type="caution">
    <text evidence="1">The sequence shown here is derived from an EMBL/GenBank/DDBJ whole genome shotgun (WGS) entry which is preliminary data.</text>
</comment>
<protein>
    <submittedName>
        <fullName evidence="1">Heme iron utilization protein</fullName>
    </submittedName>
</protein>
<accession>A0AAW9KDR0</accession>
<dbReference type="Gene3D" id="2.30.110.10">
    <property type="entry name" value="Electron Transport, Fmn-binding Protein, Chain A"/>
    <property type="match status" value="1"/>
</dbReference>
<dbReference type="Proteomes" id="UP001288944">
    <property type="component" value="Unassembled WGS sequence"/>
</dbReference>
<evidence type="ECO:0000313" key="2">
    <source>
        <dbReference type="Proteomes" id="UP001288944"/>
    </source>
</evidence>
<feature type="non-terminal residue" evidence="1">
    <location>
        <position position="49"/>
    </location>
</feature>
<dbReference type="AlphaFoldDB" id="A0AAW9KDR0"/>
<dbReference type="EMBL" id="WNUR01000630">
    <property type="protein sequence ID" value="MDZ7542932.1"/>
    <property type="molecule type" value="Genomic_DNA"/>
</dbReference>
<name>A0AAW9KDR0_CLOPF</name>
<sequence>MKQLDNDKIKLQYLTFVGSLKTLMLSTVDEDGMPFISYAPFARSNGKLY</sequence>
<gene>
    <name evidence="1" type="ORF">GNF83_17440</name>
</gene>
<dbReference type="SUPFAM" id="SSF50475">
    <property type="entry name" value="FMN-binding split barrel"/>
    <property type="match status" value="1"/>
</dbReference>
<proteinExistence type="predicted"/>
<evidence type="ECO:0000313" key="1">
    <source>
        <dbReference type="EMBL" id="MDZ7542932.1"/>
    </source>
</evidence>